<dbReference type="EMBL" id="JAEKJR010000003">
    <property type="protein sequence ID" value="MBN8432234.1"/>
    <property type="molecule type" value="Genomic_DNA"/>
</dbReference>
<name>A0ABS3EAB5_9GAMM</name>
<sequence length="319" mass="35651">MAKETDWLQRYVDNVRTHLPVRLREDVGNELLSDLQDQCDDLQESLARAPTEQDILDLLKQKGHPMSVAAAYQPRRALVSEPLFPLYLQVLKWTFLVIAVVSAVDVVGSLYFAEDPDLLSAALGWFSGLYESGVHSFAAVTLVFYLIGEGLSSRQVFGNWNPRSMPNVVDSGRRIKRFDSSVEFVVTLLAMAWLNDIWLLPGTGGHTALALSPELVSLLPWINIALGASVLMSLHKLFSPFWTRSRLLIDGALNMYWLTLLAFLLGLQAPFSIEWPSGEFWQPSQGGWQVAIGVVVAITAWDLFENIRRLVRSPSGVRV</sequence>
<feature type="transmembrane region" description="Helical" evidence="1">
    <location>
        <begin position="125"/>
        <end position="147"/>
    </location>
</feature>
<evidence type="ECO:0000313" key="2">
    <source>
        <dbReference type="EMBL" id="MBN8432234.1"/>
    </source>
</evidence>
<protein>
    <recommendedName>
        <fullName evidence="4">Cation transporter</fullName>
    </recommendedName>
</protein>
<comment type="caution">
    <text evidence="2">The sequence shown here is derived from an EMBL/GenBank/DDBJ whole genome shotgun (WGS) entry which is preliminary data.</text>
</comment>
<dbReference type="Proteomes" id="UP000664293">
    <property type="component" value="Unassembled WGS sequence"/>
</dbReference>
<keyword evidence="3" id="KW-1185">Reference proteome</keyword>
<evidence type="ECO:0000256" key="1">
    <source>
        <dbReference type="SAM" id="Phobius"/>
    </source>
</evidence>
<feature type="transmembrane region" description="Helical" evidence="1">
    <location>
        <begin position="93"/>
        <end position="113"/>
    </location>
</feature>
<gene>
    <name evidence="2" type="ORF">JF535_15400</name>
</gene>
<dbReference type="RefSeq" id="WP_207003947.1">
    <property type="nucleotide sequence ID" value="NZ_JAEKJR010000003.1"/>
</dbReference>
<keyword evidence="1" id="KW-0812">Transmembrane</keyword>
<keyword evidence="1" id="KW-0472">Membrane</keyword>
<reference evidence="2 3" key="1">
    <citation type="submission" date="2020-12" db="EMBL/GenBank/DDBJ databases">
        <title>Oil enriched cultivation method for isolating marine PHA-producing bacteria.</title>
        <authorList>
            <person name="Zheng W."/>
            <person name="Yu S."/>
            <person name="Huang Y."/>
        </authorList>
    </citation>
    <scope>NUCLEOTIDE SEQUENCE [LARGE SCALE GENOMIC DNA]</scope>
    <source>
        <strain evidence="2 3">SN0-2</strain>
    </source>
</reference>
<feature type="transmembrane region" description="Helical" evidence="1">
    <location>
        <begin position="247"/>
        <end position="267"/>
    </location>
</feature>
<proteinExistence type="predicted"/>
<organism evidence="2 3">
    <name type="scientific">Microbulbifer salipaludis</name>
    <dbReference type="NCBI Taxonomy" id="187980"/>
    <lineage>
        <taxon>Bacteria</taxon>
        <taxon>Pseudomonadati</taxon>
        <taxon>Pseudomonadota</taxon>
        <taxon>Gammaproteobacteria</taxon>
        <taxon>Cellvibrionales</taxon>
        <taxon>Microbulbiferaceae</taxon>
        <taxon>Microbulbifer</taxon>
    </lineage>
</organism>
<accession>A0ABS3EAB5</accession>
<feature type="transmembrane region" description="Helical" evidence="1">
    <location>
        <begin position="218"/>
        <end position="235"/>
    </location>
</feature>
<feature type="transmembrane region" description="Helical" evidence="1">
    <location>
        <begin position="287"/>
        <end position="304"/>
    </location>
</feature>
<evidence type="ECO:0008006" key="4">
    <source>
        <dbReference type="Google" id="ProtNLM"/>
    </source>
</evidence>
<feature type="transmembrane region" description="Helical" evidence="1">
    <location>
        <begin position="181"/>
        <end position="198"/>
    </location>
</feature>
<evidence type="ECO:0000313" key="3">
    <source>
        <dbReference type="Proteomes" id="UP000664293"/>
    </source>
</evidence>
<keyword evidence="1" id="KW-1133">Transmembrane helix</keyword>